<accession>A0A7K8MTU2</accession>
<keyword evidence="5" id="KW-0378">Hydrolase</keyword>
<keyword evidence="1" id="KW-0808">Transferase</keyword>
<gene>
    <name evidence="8" type="primary">Hervk_6</name>
    <name evidence="8" type="ORF">PTILEU_R15443</name>
</gene>
<comment type="caution">
    <text evidence="8">The sequence shown here is derived from an EMBL/GenBank/DDBJ whole genome shotgun (WGS) entry which is preliminary data.</text>
</comment>
<organism evidence="8 9">
    <name type="scientific">Ptilorrhoa leucosticta</name>
    <dbReference type="NCBI Taxonomy" id="449384"/>
    <lineage>
        <taxon>Eukaryota</taxon>
        <taxon>Metazoa</taxon>
        <taxon>Chordata</taxon>
        <taxon>Craniata</taxon>
        <taxon>Vertebrata</taxon>
        <taxon>Euteleostomi</taxon>
        <taxon>Archelosauria</taxon>
        <taxon>Archosauria</taxon>
        <taxon>Dinosauria</taxon>
        <taxon>Saurischia</taxon>
        <taxon>Theropoda</taxon>
        <taxon>Coelurosauria</taxon>
        <taxon>Aves</taxon>
        <taxon>Neognathae</taxon>
        <taxon>Neoaves</taxon>
        <taxon>Telluraves</taxon>
        <taxon>Australaves</taxon>
        <taxon>Passeriformes</taxon>
        <taxon>Corvoidea</taxon>
        <taxon>Cinclosomatidae</taxon>
        <taxon>Ptilorrhoa</taxon>
    </lineage>
</organism>
<evidence type="ECO:0000256" key="6">
    <source>
        <dbReference type="ARBA" id="ARBA00022918"/>
    </source>
</evidence>
<dbReference type="InterPro" id="IPR012337">
    <property type="entry name" value="RNaseH-like_sf"/>
</dbReference>
<dbReference type="EMBL" id="VWYY01006029">
    <property type="protein sequence ID" value="NXE44377.1"/>
    <property type="molecule type" value="Genomic_DNA"/>
</dbReference>
<evidence type="ECO:0000256" key="4">
    <source>
        <dbReference type="ARBA" id="ARBA00022759"/>
    </source>
</evidence>
<dbReference type="PANTHER" id="PTHR41694">
    <property type="entry name" value="ENDOGENOUS RETROVIRUS GROUP K MEMBER POL PROTEIN"/>
    <property type="match status" value="1"/>
</dbReference>
<protein>
    <submittedName>
        <fullName evidence="8">PO113 protein</fullName>
    </submittedName>
</protein>
<keyword evidence="6" id="KW-0695">RNA-directed DNA polymerase</keyword>
<dbReference type="AlphaFoldDB" id="A0A7K8MTU2"/>
<evidence type="ECO:0000313" key="8">
    <source>
        <dbReference type="EMBL" id="NXE44377.1"/>
    </source>
</evidence>
<dbReference type="PANTHER" id="PTHR41694:SF3">
    <property type="entry name" value="RNA-DIRECTED DNA POLYMERASE-RELATED"/>
    <property type="match status" value="1"/>
</dbReference>
<proteinExistence type="predicted"/>
<keyword evidence="4" id="KW-0255">Endonuclease</keyword>
<dbReference type="Proteomes" id="UP000547721">
    <property type="component" value="Unassembled WGS sequence"/>
</dbReference>
<keyword evidence="3" id="KW-0540">Nuclease</keyword>
<name>A0A7K8MTU2_9CORV</name>
<feature type="non-terminal residue" evidence="8">
    <location>
        <position position="1"/>
    </location>
</feature>
<dbReference type="GO" id="GO:0003964">
    <property type="term" value="F:RNA-directed DNA polymerase activity"/>
    <property type="evidence" value="ECO:0007669"/>
    <property type="project" value="UniProtKB-KW"/>
</dbReference>
<dbReference type="InterPro" id="IPR002156">
    <property type="entry name" value="RNaseH_domain"/>
</dbReference>
<evidence type="ECO:0000259" key="7">
    <source>
        <dbReference type="PROSITE" id="PS50879"/>
    </source>
</evidence>
<dbReference type="GO" id="GO:0035613">
    <property type="term" value="F:RNA stem-loop binding"/>
    <property type="evidence" value="ECO:0007669"/>
    <property type="project" value="TreeGrafter"/>
</dbReference>
<dbReference type="InterPro" id="IPR036397">
    <property type="entry name" value="RNaseH_sf"/>
</dbReference>
<evidence type="ECO:0000256" key="5">
    <source>
        <dbReference type="ARBA" id="ARBA00022801"/>
    </source>
</evidence>
<dbReference type="Gene3D" id="3.30.420.10">
    <property type="entry name" value="Ribonuclease H-like superfamily/Ribonuclease H"/>
    <property type="match status" value="1"/>
</dbReference>
<feature type="domain" description="RNase H type-1" evidence="7">
    <location>
        <begin position="15"/>
        <end position="109"/>
    </location>
</feature>
<reference evidence="8 9" key="1">
    <citation type="submission" date="2019-09" db="EMBL/GenBank/DDBJ databases">
        <title>Bird 10,000 Genomes (B10K) Project - Family phase.</title>
        <authorList>
            <person name="Zhang G."/>
        </authorList>
    </citation>
    <scope>NUCLEOTIDE SEQUENCE [LARGE SCALE GENOMIC DNA]</scope>
    <source>
        <strain evidence="8">B10K-CU-031-17</strain>
        <tissue evidence="8">Muscle</tissue>
    </source>
</reference>
<dbReference type="Pfam" id="PF00075">
    <property type="entry name" value="RNase_H"/>
    <property type="match status" value="1"/>
</dbReference>
<keyword evidence="2" id="KW-0548">Nucleotidyltransferase</keyword>
<dbReference type="PROSITE" id="PS50879">
    <property type="entry name" value="RNASE_H_1"/>
    <property type="match status" value="1"/>
</dbReference>
<evidence type="ECO:0000256" key="1">
    <source>
        <dbReference type="ARBA" id="ARBA00022679"/>
    </source>
</evidence>
<dbReference type="SUPFAM" id="SSF53098">
    <property type="entry name" value="Ribonuclease H-like"/>
    <property type="match status" value="1"/>
</dbReference>
<evidence type="ECO:0000256" key="3">
    <source>
        <dbReference type="ARBA" id="ARBA00022722"/>
    </source>
</evidence>
<evidence type="ECO:0000313" key="9">
    <source>
        <dbReference type="Proteomes" id="UP000547721"/>
    </source>
</evidence>
<keyword evidence="9" id="KW-1185">Reference proteome</keyword>
<evidence type="ECO:0000256" key="2">
    <source>
        <dbReference type="ARBA" id="ARBA00022695"/>
    </source>
</evidence>
<sequence>QQNLILIPKRLLTPLPNAITVFTDAGKKSCTAVAMWKDKQNQWCHRLMRASPSDSLQTLELVAVVWTMAYFDEPLNIVSDSLYVVGVCERIEDADIKEVNNPRLYVLFL</sequence>
<feature type="non-terminal residue" evidence="8">
    <location>
        <position position="109"/>
    </location>
</feature>
<dbReference type="GO" id="GO:0004523">
    <property type="term" value="F:RNA-DNA hybrid ribonuclease activity"/>
    <property type="evidence" value="ECO:0007669"/>
    <property type="project" value="InterPro"/>
</dbReference>